<protein>
    <submittedName>
        <fullName evidence="3">Uncharacterized protein LOC105366647</fullName>
    </submittedName>
</protein>
<dbReference type="RefSeq" id="XP_011503453.1">
    <property type="nucleotide sequence ID" value="XM_011505151.1"/>
</dbReference>
<name>A0AAJ6YSM2_9HYME</name>
<sequence>IVECPTQSKFVIEDPIKQNIVEVDIVPNKIIEIPKKINIEKQAVRLIVIRRKKIKKHKRKKFLKKMRAIIEKQEVRKKQLKKKIFEAELKVMTLKAVKFSAKKYVEQRIELLKRTRLPNKYRGEYLPEEMILKFIKEKERQKRYKQRLHNYRLKLE</sequence>
<dbReference type="GeneID" id="105366647"/>
<gene>
    <name evidence="3" type="primary">LOC105366647</name>
</gene>
<organism evidence="2 3">
    <name type="scientific">Ceratosolen solmsi marchali</name>
    <dbReference type="NCBI Taxonomy" id="326594"/>
    <lineage>
        <taxon>Eukaryota</taxon>
        <taxon>Metazoa</taxon>
        <taxon>Ecdysozoa</taxon>
        <taxon>Arthropoda</taxon>
        <taxon>Hexapoda</taxon>
        <taxon>Insecta</taxon>
        <taxon>Pterygota</taxon>
        <taxon>Neoptera</taxon>
        <taxon>Endopterygota</taxon>
        <taxon>Hymenoptera</taxon>
        <taxon>Apocrita</taxon>
        <taxon>Proctotrupomorpha</taxon>
        <taxon>Chalcidoidea</taxon>
        <taxon>Agaonidae</taxon>
        <taxon>Agaoninae</taxon>
        <taxon>Ceratosolen</taxon>
    </lineage>
</organism>
<keyword evidence="2" id="KW-1185">Reference proteome</keyword>
<reference evidence="3" key="1">
    <citation type="submission" date="2025-08" db="UniProtKB">
        <authorList>
            <consortium name="RefSeq"/>
        </authorList>
    </citation>
    <scope>IDENTIFICATION</scope>
</reference>
<dbReference type="AlphaFoldDB" id="A0AAJ6YSM2"/>
<keyword evidence="1" id="KW-0175">Coiled coil</keyword>
<accession>A0AAJ6YSM2</accession>
<evidence type="ECO:0000313" key="3">
    <source>
        <dbReference type="RefSeq" id="XP_011503453.1"/>
    </source>
</evidence>
<evidence type="ECO:0000256" key="1">
    <source>
        <dbReference type="SAM" id="Coils"/>
    </source>
</evidence>
<evidence type="ECO:0000313" key="2">
    <source>
        <dbReference type="Proteomes" id="UP000695007"/>
    </source>
</evidence>
<dbReference type="KEGG" id="csol:105366647"/>
<feature type="non-terminal residue" evidence="3">
    <location>
        <position position="1"/>
    </location>
</feature>
<feature type="coiled-coil region" evidence="1">
    <location>
        <begin position="63"/>
        <end position="90"/>
    </location>
</feature>
<dbReference type="Proteomes" id="UP000695007">
    <property type="component" value="Unplaced"/>
</dbReference>
<proteinExistence type="predicted"/>